<feature type="region of interest" description="Disordered" evidence="1">
    <location>
        <begin position="45"/>
        <end position="166"/>
    </location>
</feature>
<feature type="compositionally biased region" description="Polar residues" evidence="1">
    <location>
        <begin position="107"/>
        <end position="147"/>
    </location>
</feature>
<feature type="compositionally biased region" description="Basic and acidic residues" evidence="1">
    <location>
        <begin position="45"/>
        <end position="54"/>
    </location>
</feature>
<evidence type="ECO:0000313" key="3">
    <source>
        <dbReference type="Proteomes" id="UP000003835"/>
    </source>
</evidence>
<feature type="compositionally biased region" description="Polar residues" evidence="1">
    <location>
        <begin position="79"/>
        <end position="99"/>
    </location>
</feature>
<organism evidence="2 3">
    <name type="scientific">Coleofasciculus chthonoplastes PCC 7420</name>
    <dbReference type="NCBI Taxonomy" id="118168"/>
    <lineage>
        <taxon>Bacteria</taxon>
        <taxon>Bacillati</taxon>
        <taxon>Cyanobacteriota</taxon>
        <taxon>Cyanophyceae</taxon>
        <taxon>Coleofasciculales</taxon>
        <taxon>Coleofasciculaceae</taxon>
        <taxon>Coleofasciculus</taxon>
    </lineage>
</organism>
<sequence length="410" mass="46198">MKSPELLKNLPTSVQKVWRPMLLVSLVLHGIVLMLPISYDLKKSENPEKEETVKITKLPSPSIPKSSPSPKSTSTVTPQRSPVTFAQTPQRRQTNSQIIINRPESPANPSSNQPINQPSVSPKVSQTKKQQTSETSNVVQTDQNKTSDTLDESEQNSTPPQPAQKEVNFFAIFPRYPGAEKGSGGVLRPEFDEATYIWHIEENLETVASKFEKELLPNQNFQQPKPLKNEGNFRVYEVSNTKGNETKYLHLISKGSKTSIYLESESYDLKELVENKTEDRAEFLVMASLSGAIEILKLQHKLKDFNVEDDLDTLIEADKFKRAIFDFKIARKTTADHPISPQELANSLNNELQDLEFEPLSITGDGEYGGGTLYKIKKDRFERYLILTPAKDDTGNQITVIILAKDDPRQ</sequence>
<dbReference type="Proteomes" id="UP000003835">
    <property type="component" value="Unassembled WGS sequence"/>
</dbReference>
<feature type="compositionally biased region" description="Low complexity" evidence="1">
    <location>
        <begin position="55"/>
        <end position="78"/>
    </location>
</feature>
<dbReference type="eggNOG" id="ENOG5033FCX">
    <property type="taxonomic scope" value="Bacteria"/>
</dbReference>
<accession>B4W206</accession>
<dbReference type="HOGENOM" id="CLU_670320_0_0_3"/>
<dbReference type="STRING" id="118168.MC7420_6967"/>
<protein>
    <submittedName>
        <fullName evidence="2">Uncharacterized protein</fullName>
    </submittedName>
</protein>
<dbReference type="AlphaFoldDB" id="B4W206"/>
<dbReference type="EMBL" id="DS989869">
    <property type="protein sequence ID" value="EDX71881.1"/>
    <property type="molecule type" value="Genomic_DNA"/>
</dbReference>
<keyword evidence="3" id="KW-1185">Reference proteome</keyword>
<proteinExistence type="predicted"/>
<dbReference type="RefSeq" id="WP_006105359.1">
    <property type="nucleotide sequence ID" value="NZ_DS989869.1"/>
</dbReference>
<evidence type="ECO:0000313" key="2">
    <source>
        <dbReference type="EMBL" id="EDX71881.1"/>
    </source>
</evidence>
<gene>
    <name evidence="2" type="ORF">MC7420_6967</name>
</gene>
<evidence type="ECO:0000256" key="1">
    <source>
        <dbReference type="SAM" id="MobiDB-lite"/>
    </source>
</evidence>
<name>B4W206_9CYAN</name>
<reference evidence="2 3" key="1">
    <citation type="submission" date="2008-07" db="EMBL/GenBank/DDBJ databases">
        <authorList>
            <person name="Tandeau de Marsac N."/>
            <person name="Ferriera S."/>
            <person name="Johnson J."/>
            <person name="Kravitz S."/>
            <person name="Beeson K."/>
            <person name="Sutton G."/>
            <person name="Rogers Y.-H."/>
            <person name="Friedman R."/>
            <person name="Frazier M."/>
            <person name="Venter J.C."/>
        </authorList>
    </citation>
    <scope>NUCLEOTIDE SEQUENCE [LARGE SCALE GENOMIC DNA]</scope>
    <source>
        <strain evidence="2 3">PCC 7420</strain>
    </source>
</reference>